<name>A0A9Q5HUH3_SANBA</name>
<dbReference type="GO" id="GO:0005886">
    <property type="term" value="C:plasma membrane"/>
    <property type="evidence" value="ECO:0007669"/>
    <property type="project" value="UniProtKB-SubCell"/>
</dbReference>
<feature type="transmembrane region" description="Helical" evidence="11">
    <location>
        <begin position="374"/>
        <end position="395"/>
    </location>
</feature>
<comment type="caution">
    <text evidence="13">The sequence shown here is derived from an EMBL/GenBank/DDBJ whole genome shotgun (WGS) entry which is preliminary data.</text>
</comment>
<dbReference type="InterPro" id="IPR000630">
    <property type="entry name" value="Ribosomal_uS8"/>
</dbReference>
<feature type="transmembrane region" description="Helical" evidence="11">
    <location>
        <begin position="275"/>
        <end position="294"/>
    </location>
</feature>
<evidence type="ECO:0000256" key="10">
    <source>
        <dbReference type="ARBA" id="ARBA00023274"/>
    </source>
</evidence>
<dbReference type="Pfam" id="PF00909">
    <property type="entry name" value="Ammonium_transp"/>
    <property type="match status" value="1"/>
</dbReference>
<keyword evidence="14" id="KW-1185">Reference proteome</keyword>
<evidence type="ECO:0000256" key="4">
    <source>
        <dbReference type="ARBA" id="ARBA00022448"/>
    </source>
</evidence>
<feature type="transmembrane region" description="Helical" evidence="11">
    <location>
        <begin position="54"/>
        <end position="72"/>
    </location>
</feature>
<evidence type="ECO:0000313" key="13">
    <source>
        <dbReference type="EMBL" id="OCB86184.1"/>
    </source>
</evidence>
<dbReference type="InterPro" id="IPR018047">
    <property type="entry name" value="Ammonium_transpt_CS"/>
</dbReference>
<feature type="transmembrane region" description="Helical" evidence="11">
    <location>
        <begin position="112"/>
        <end position="132"/>
    </location>
</feature>
<comment type="similarity">
    <text evidence="2 11">Belongs to the ammonia transporter channel (TC 1.A.11.2) family.</text>
</comment>
<comment type="subcellular location">
    <subcellularLocation>
        <location evidence="11">Cell membrane</location>
        <topology evidence="11">Multi-pass membrane protein</topology>
    </subcellularLocation>
    <subcellularLocation>
        <location evidence="1">Membrane</location>
        <topology evidence="1">Multi-pass membrane protein</topology>
    </subcellularLocation>
</comment>
<dbReference type="Proteomes" id="UP000757232">
    <property type="component" value="Unassembled WGS sequence"/>
</dbReference>
<dbReference type="SUPFAM" id="SSF56047">
    <property type="entry name" value="Ribosomal protein S8"/>
    <property type="match status" value="1"/>
</dbReference>
<evidence type="ECO:0000256" key="3">
    <source>
        <dbReference type="ARBA" id="ARBA00006471"/>
    </source>
</evidence>
<comment type="similarity">
    <text evidence="3">Belongs to the universal ribosomal protein uS8 family.</text>
</comment>
<reference evidence="13" key="1">
    <citation type="submission" date="2016-06" db="EMBL/GenBank/DDBJ databases">
        <title>Draft Genome sequence of the fungus Inonotus baumii.</title>
        <authorList>
            <person name="Zhu H."/>
            <person name="Lin W."/>
        </authorList>
    </citation>
    <scope>NUCLEOTIDE SEQUENCE</scope>
    <source>
        <strain evidence="13">821</strain>
    </source>
</reference>
<evidence type="ECO:0000256" key="7">
    <source>
        <dbReference type="ARBA" id="ARBA00022989"/>
    </source>
</evidence>
<feature type="transmembrane region" description="Helical" evidence="11">
    <location>
        <begin position="332"/>
        <end position="354"/>
    </location>
</feature>
<organism evidence="13 14">
    <name type="scientific">Sanghuangporus baumii</name>
    <name type="common">Phellinus baumii</name>
    <dbReference type="NCBI Taxonomy" id="108892"/>
    <lineage>
        <taxon>Eukaryota</taxon>
        <taxon>Fungi</taxon>
        <taxon>Dikarya</taxon>
        <taxon>Basidiomycota</taxon>
        <taxon>Agaricomycotina</taxon>
        <taxon>Agaricomycetes</taxon>
        <taxon>Hymenochaetales</taxon>
        <taxon>Hymenochaetaceae</taxon>
        <taxon>Sanghuangporus</taxon>
    </lineage>
</organism>
<dbReference type="GO" id="GO:0003735">
    <property type="term" value="F:structural constituent of ribosome"/>
    <property type="evidence" value="ECO:0007669"/>
    <property type="project" value="InterPro"/>
</dbReference>
<dbReference type="GO" id="GO:0008519">
    <property type="term" value="F:ammonium channel activity"/>
    <property type="evidence" value="ECO:0007669"/>
    <property type="project" value="InterPro"/>
</dbReference>
<feature type="transmembrane region" description="Helical" evidence="11">
    <location>
        <begin position="144"/>
        <end position="164"/>
    </location>
</feature>
<dbReference type="InterPro" id="IPR024041">
    <property type="entry name" value="NH4_transpt_AmtB-like_dom"/>
</dbReference>
<dbReference type="InterPro" id="IPR001905">
    <property type="entry name" value="Ammonium_transpt"/>
</dbReference>
<dbReference type="InterPro" id="IPR029020">
    <property type="entry name" value="Ammonium/urea_transptr"/>
</dbReference>
<evidence type="ECO:0000256" key="5">
    <source>
        <dbReference type="ARBA" id="ARBA00022692"/>
    </source>
</evidence>
<feature type="transmembrane region" description="Helical" evidence="11">
    <location>
        <begin position="242"/>
        <end position="263"/>
    </location>
</feature>
<dbReference type="FunFam" id="1.10.3430.10:FF:000003">
    <property type="entry name" value="Ammonium transporter"/>
    <property type="match status" value="1"/>
</dbReference>
<keyword evidence="7 11" id="KW-1133">Transmembrane helix</keyword>
<dbReference type="OrthoDB" id="534912at2759"/>
<feature type="transmembrane region" description="Helical" evidence="11">
    <location>
        <begin position="210"/>
        <end position="230"/>
    </location>
</feature>
<feature type="transmembrane region" description="Helical" evidence="11">
    <location>
        <begin position="176"/>
        <end position="198"/>
    </location>
</feature>
<protein>
    <recommendedName>
        <fullName evidence="11">Ammonium transporter</fullName>
    </recommendedName>
</protein>
<keyword evidence="9 11" id="KW-0924">Ammonia transport</keyword>
<feature type="transmembrane region" description="Helical" evidence="11">
    <location>
        <begin position="21"/>
        <end position="42"/>
    </location>
</feature>
<dbReference type="EMBL" id="LNZH02000204">
    <property type="protein sequence ID" value="OCB86184.1"/>
    <property type="molecule type" value="Genomic_DNA"/>
</dbReference>
<dbReference type="GO" id="GO:0005840">
    <property type="term" value="C:ribosome"/>
    <property type="evidence" value="ECO:0007669"/>
    <property type="project" value="UniProtKB-KW"/>
</dbReference>
<evidence type="ECO:0000256" key="1">
    <source>
        <dbReference type="ARBA" id="ARBA00004141"/>
    </source>
</evidence>
<keyword evidence="6" id="KW-0689">Ribosomal protein</keyword>
<dbReference type="Gene3D" id="1.10.3430.10">
    <property type="entry name" value="Ammonium transporter AmtB like domains"/>
    <property type="match status" value="1"/>
</dbReference>
<dbReference type="PANTHER" id="PTHR43029:SF4">
    <property type="entry name" value="AMMONIUM TRANSPORTER MEP1-RELATED"/>
    <property type="match status" value="1"/>
</dbReference>
<evidence type="ECO:0000313" key="14">
    <source>
        <dbReference type="Proteomes" id="UP000757232"/>
    </source>
</evidence>
<keyword evidence="5 11" id="KW-0812">Transmembrane</keyword>
<dbReference type="Pfam" id="PF00410">
    <property type="entry name" value="Ribosomal_S8"/>
    <property type="match status" value="1"/>
</dbReference>
<dbReference type="NCBIfam" id="TIGR00836">
    <property type="entry name" value="amt"/>
    <property type="match status" value="1"/>
</dbReference>
<feature type="transmembrane region" description="Helical" evidence="11">
    <location>
        <begin position="300"/>
        <end position="320"/>
    </location>
</feature>
<keyword evidence="8 11" id="KW-0472">Membrane</keyword>
<dbReference type="GO" id="GO:1990904">
    <property type="term" value="C:ribonucleoprotein complex"/>
    <property type="evidence" value="ECO:0007669"/>
    <property type="project" value="UniProtKB-KW"/>
</dbReference>
<evidence type="ECO:0000256" key="9">
    <source>
        <dbReference type="ARBA" id="ARBA00023177"/>
    </source>
</evidence>
<evidence type="ECO:0000259" key="12">
    <source>
        <dbReference type="Pfam" id="PF00909"/>
    </source>
</evidence>
<dbReference type="SUPFAM" id="SSF111352">
    <property type="entry name" value="Ammonium transporter"/>
    <property type="match status" value="1"/>
</dbReference>
<dbReference type="PANTHER" id="PTHR43029">
    <property type="entry name" value="AMMONIUM TRANSPORTER MEP2"/>
    <property type="match status" value="1"/>
</dbReference>
<dbReference type="GO" id="GO:0006412">
    <property type="term" value="P:translation"/>
    <property type="evidence" value="ECO:0007669"/>
    <property type="project" value="InterPro"/>
</dbReference>
<evidence type="ECO:0000256" key="11">
    <source>
        <dbReference type="RuleBase" id="RU362002"/>
    </source>
</evidence>
<evidence type="ECO:0000256" key="2">
    <source>
        <dbReference type="ARBA" id="ARBA00005887"/>
    </source>
</evidence>
<dbReference type="AlphaFoldDB" id="A0A9Q5HUH3"/>
<keyword evidence="4 11" id="KW-0813">Transport</keyword>
<accession>A0A9Q5HUH3</accession>
<dbReference type="InterPro" id="IPR035987">
    <property type="entry name" value="Ribosomal_uS8_sf"/>
</dbReference>
<evidence type="ECO:0000256" key="8">
    <source>
        <dbReference type="ARBA" id="ARBA00023136"/>
    </source>
</evidence>
<dbReference type="Gene3D" id="3.30.1370.30">
    <property type="match status" value="1"/>
</dbReference>
<gene>
    <name evidence="13" type="ORF">A7U60_g6773</name>
</gene>
<proteinExistence type="inferred from homology"/>
<evidence type="ECO:0000256" key="6">
    <source>
        <dbReference type="ARBA" id="ARBA00022980"/>
    </source>
</evidence>
<keyword evidence="10" id="KW-0687">Ribonucleoprotein</keyword>
<dbReference type="PROSITE" id="PS01219">
    <property type="entry name" value="AMMONIUM_TRANSP"/>
    <property type="match status" value="1"/>
</dbReference>
<feature type="domain" description="Ammonium transporter AmtB-like" evidence="12">
    <location>
        <begin position="22"/>
        <end position="426"/>
    </location>
</feature>
<sequence>MTNSSGPLQTRATSQYNGGDVAFIILAGALVFLMVPGLAFLYSGLARRKSALSLIWAVSASNAVVIFHWFFWGYSLAFSPSATNGFIGNLNRFGLRNTLSAPSPGSPLIPDLLYSFYQMEFACVTVAILMGGVAERGRVFPTMIFVFLWMTLVYCPLACWPWNINGWAFKWGVLDYAGGGPVEIGSGVGGLAFSWILGRRKEKELLNFRPHNVSMVALGTFLLWFGWLGFNAGSAFGANLRAVLAAWNSMIAAALAGIVWCLLDWRIERKFTMVGFCSGTIAGLVAATPASGFIEPWASLVMGIVAGAACNFATKLKFLLRIDDALDLFAEHAIGGIIGLLFNAFFAKTSLIALDDVNTSIPGGWLDHNWKQLYIQFAYICAACGYTFVVTALLAKAVDMIPGLHLRASEEAEHRGMDDDQIGEFASDYIEVRRDFDDWTPPAAVEKKWALLANGQTTMPVAAGDRHGFAETGEHQVRRVGSGTQPAVGQNGYENHVSSFFLPDSSLQDLAFSLASLQWIFAMPLPYDLCARVQNAFRGRHPRVCVDHTKQNLGVLSILLRAGFISNVTRGTPAGPSPEDFLAETNEARRRIWADLKYRDDRPVLTDMELISRPSKRIFLDIDEIRRICSGRRAQQMKPLGMGEIAVVHTANKEHEWLEAREALRLGLDGEAVCRAR</sequence>